<dbReference type="InterPro" id="IPR023779">
    <property type="entry name" value="Chromodomain_CS"/>
</dbReference>
<evidence type="ECO:0000256" key="2">
    <source>
        <dbReference type="ARBA" id="ARBA00011353"/>
    </source>
</evidence>
<name>A0AA38RLJ5_9PEZI</name>
<dbReference type="PRINTS" id="PR00929">
    <property type="entry name" value="ATHOOK"/>
</dbReference>
<sequence length="359" mass="38385">MPLLVDDDINDFEIPEIPDFGPEGAEPDLEDPVRSGPIAAAAVEVDVAIEAHETVVRLEEESEDNGDIADIPAVPIVAIMEETEAETPASAAQKKAGRPSKASSRTSTPAKTPAPAKTPRSTKSATAAPSTVSRKRKAADKVDAPPAKRAAHGRAAANKADAAIKEAANVRQRAPRGSKKEEKPKGTRGRPKKPKTDVAEPAGDEFEVEAILDSGVDDDTKEHLYLVKWKGYDVEANTWEPKRNLAHATDLLKKFTASKRKTSAKGPKEPRKPREKKAKSPTKKAVMKTAAPKKRAAPKPRGVSKQITPKATPKKATGTGRGRGRPPSWIVCKAGSDSYALSRLTGVLSYLQDTAECEP</sequence>
<dbReference type="Proteomes" id="UP001174694">
    <property type="component" value="Unassembled WGS sequence"/>
</dbReference>
<comment type="subcellular location">
    <subcellularLocation>
        <location evidence="1">Nucleus</location>
    </subcellularLocation>
</comment>
<keyword evidence="3" id="KW-0539">Nucleus</keyword>
<feature type="compositionally biased region" description="Basic residues" evidence="4">
    <location>
        <begin position="273"/>
        <end position="298"/>
    </location>
</feature>
<dbReference type="GO" id="GO:0005634">
    <property type="term" value="C:nucleus"/>
    <property type="evidence" value="ECO:0007669"/>
    <property type="project" value="UniProtKB-SubCell"/>
</dbReference>
<dbReference type="Pfam" id="PF00385">
    <property type="entry name" value="Chromo"/>
    <property type="match status" value="1"/>
</dbReference>
<dbReference type="PROSITE" id="PS00598">
    <property type="entry name" value="CHROMO_1"/>
    <property type="match status" value="1"/>
</dbReference>
<dbReference type="PANTHER" id="PTHR22812">
    <property type="entry name" value="CHROMOBOX PROTEIN"/>
    <property type="match status" value="1"/>
</dbReference>
<evidence type="ECO:0000259" key="5">
    <source>
        <dbReference type="PROSITE" id="PS50013"/>
    </source>
</evidence>
<keyword evidence="7" id="KW-1185">Reference proteome</keyword>
<organism evidence="6 7">
    <name type="scientific">Pleurostoma richardsiae</name>
    <dbReference type="NCBI Taxonomy" id="41990"/>
    <lineage>
        <taxon>Eukaryota</taxon>
        <taxon>Fungi</taxon>
        <taxon>Dikarya</taxon>
        <taxon>Ascomycota</taxon>
        <taxon>Pezizomycotina</taxon>
        <taxon>Sordariomycetes</taxon>
        <taxon>Sordariomycetidae</taxon>
        <taxon>Calosphaeriales</taxon>
        <taxon>Pleurostomataceae</taxon>
        <taxon>Pleurostoma</taxon>
    </lineage>
</organism>
<comment type="subunit">
    <text evidence="2">Component of the NuA4 histone acetyltransferase complex.</text>
</comment>
<protein>
    <recommendedName>
        <fullName evidence="5">Chromo domain-containing protein</fullName>
    </recommendedName>
</protein>
<evidence type="ECO:0000256" key="3">
    <source>
        <dbReference type="ARBA" id="ARBA00023242"/>
    </source>
</evidence>
<dbReference type="CDD" id="cd00024">
    <property type="entry name" value="CD_CSD"/>
    <property type="match status" value="1"/>
</dbReference>
<dbReference type="SMART" id="SM00298">
    <property type="entry name" value="CHROMO"/>
    <property type="match status" value="1"/>
</dbReference>
<dbReference type="InterPro" id="IPR016197">
    <property type="entry name" value="Chromo-like_dom_sf"/>
</dbReference>
<proteinExistence type="predicted"/>
<gene>
    <name evidence="6" type="ORF">NKR23_g2653</name>
</gene>
<dbReference type="Gene3D" id="2.40.50.40">
    <property type="match status" value="1"/>
</dbReference>
<evidence type="ECO:0000256" key="1">
    <source>
        <dbReference type="ARBA" id="ARBA00004123"/>
    </source>
</evidence>
<dbReference type="SMART" id="SM00384">
    <property type="entry name" value="AT_hook"/>
    <property type="match status" value="3"/>
</dbReference>
<feature type="compositionally biased region" description="Low complexity" evidence="4">
    <location>
        <begin position="308"/>
        <end position="318"/>
    </location>
</feature>
<feature type="domain" description="Chromo" evidence="5">
    <location>
        <begin position="206"/>
        <end position="267"/>
    </location>
</feature>
<feature type="region of interest" description="Disordered" evidence="4">
    <location>
        <begin position="79"/>
        <end position="206"/>
    </location>
</feature>
<dbReference type="InterPro" id="IPR000953">
    <property type="entry name" value="Chromo/chromo_shadow_dom"/>
</dbReference>
<feature type="region of interest" description="Disordered" evidence="4">
    <location>
        <begin position="1"/>
        <end position="33"/>
    </location>
</feature>
<dbReference type="GO" id="GO:0006338">
    <property type="term" value="P:chromatin remodeling"/>
    <property type="evidence" value="ECO:0007669"/>
    <property type="project" value="UniProtKB-ARBA"/>
</dbReference>
<evidence type="ECO:0000256" key="4">
    <source>
        <dbReference type="SAM" id="MobiDB-lite"/>
    </source>
</evidence>
<feature type="region of interest" description="Disordered" evidence="4">
    <location>
        <begin position="254"/>
        <end position="329"/>
    </location>
</feature>
<dbReference type="InterPro" id="IPR017956">
    <property type="entry name" value="AT_hook_DNA-bd_motif"/>
</dbReference>
<feature type="compositionally biased region" description="Low complexity" evidence="4">
    <location>
        <begin position="99"/>
        <end position="123"/>
    </location>
</feature>
<reference evidence="6" key="1">
    <citation type="submission" date="2022-07" db="EMBL/GenBank/DDBJ databases">
        <title>Fungi with potential for degradation of polypropylene.</title>
        <authorList>
            <person name="Gostincar C."/>
        </authorList>
    </citation>
    <scope>NUCLEOTIDE SEQUENCE</scope>
    <source>
        <strain evidence="6">EXF-13308</strain>
    </source>
</reference>
<dbReference type="InterPro" id="IPR051219">
    <property type="entry name" value="Heterochromatin_chromo-domain"/>
</dbReference>
<dbReference type="AlphaFoldDB" id="A0AA38RLJ5"/>
<dbReference type="PROSITE" id="PS50013">
    <property type="entry name" value="CHROMO_2"/>
    <property type="match status" value="1"/>
</dbReference>
<evidence type="ECO:0000313" key="6">
    <source>
        <dbReference type="EMBL" id="KAJ9151931.1"/>
    </source>
</evidence>
<feature type="compositionally biased region" description="Acidic residues" evidence="4">
    <location>
        <begin position="1"/>
        <end position="16"/>
    </location>
</feature>
<dbReference type="EMBL" id="JANBVO010000005">
    <property type="protein sequence ID" value="KAJ9151931.1"/>
    <property type="molecule type" value="Genomic_DNA"/>
</dbReference>
<dbReference type="SUPFAM" id="SSF54160">
    <property type="entry name" value="Chromo domain-like"/>
    <property type="match status" value="1"/>
</dbReference>
<evidence type="ECO:0000313" key="7">
    <source>
        <dbReference type="Proteomes" id="UP001174694"/>
    </source>
</evidence>
<feature type="compositionally biased region" description="Low complexity" evidence="4">
    <location>
        <begin position="144"/>
        <end position="167"/>
    </location>
</feature>
<dbReference type="InterPro" id="IPR023780">
    <property type="entry name" value="Chromo_domain"/>
</dbReference>
<accession>A0AA38RLJ5</accession>
<dbReference type="GO" id="GO:0003677">
    <property type="term" value="F:DNA binding"/>
    <property type="evidence" value="ECO:0007669"/>
    <property type="project" value="InterPro"/>
</dbReference>
<comment type="caution">
    <text evidence="6">The sequence shown here is derived from an EMBL/GenBank/DDBJ whole genome shotgun (WGS) entry which is preliminary data.</text>
</comment>